<comment type="function">
    <text evidence="8">Acts on ADP-mannose and ADP-glucose as well as ADP-ribose. Prevents glycogen biosynthesis. The reaction catalyzed by this enzyme is a limiting step of the gluconeogenic process.</text>
</comment>
<feature type="region of interest" description="Disordered" evidence="15">
    <location>
        <begin position="1"/>
        <end position="22"/>
    </location>
</feature>
<dbReference type="GO" id="GO:0046872">
    <property type="term" value="F:metal ion binding"/>
    <property type="evidence" value="ECO:0007669"/>
    <property type="project" value="UniProtKB-KW"/>
</dbReference>
<feature type="binding site" evidence="13">
    <location>
        <position position="300"/>
    </location>
    <ligand>
        <name>Mg(2+)</name>
        <dbReference type="ChEBI" id="CHEBI:18420"/>
        <label>1</label>
    </ligand>
</feature>
<dbReference type="Pfam" id="PF00293">
    <property type="entry name" value="NUDIX"/>
    <property type="match status" value="1"/>
</dbReference>
<feature type="short sequence motif" description="Nudix box" evidence="14">
    <location>
        <begin position="285"/>
        <end position="307"/>
    </location>
</feature>
<evidence type="ECO:0000256" key="4">
    <source>
        <dbReference type="ARBA" id="ARBA00013297"/>
    </source>
</evidence>
<gene>
    <name evidence="17" type="ORF">GE300_13000</name>
</gene>
<dbReference type="InterPro" id="IPR009288">
    <property type="entry name" value="AIG2-like_dom"/>
</dbReference>
<dbReference type="Gene3D" id="3.90.79.10">
    <property type="entry name" value="Nucleoside Triphosphate Pyrophosphohydrolase"/>
    <property type="match status" value="1"/>
</dbReference>
<feature type="binding site" evidence="13">
    <location>
        <position position="353"/>
    </location>
    <ligand>
        <name>Mg(2+)</name>
        <dbReference type="ChEBI" id="CHEBI:18420"/>
        <label>1</label>
    </ligand>
</feature>
<evidence type="ECO:0000256" key="10">
    <source>
        <dbReference type="ARBA" id="ARBA00030308"/>
    </source>
</evidence>
<dbReference type="NCBIfam" id="TIGR00052">
    <property type="entry name" value="nudix-type nucleoside diphosphatase, YffH/AdpP family"/>
    <property type="match status" value="1"/>
</dbReference>
<sequence>MNRTIAADPDTAVEATREDTPAAAPAAPPIFVFGTLRDPDVLAVALGPEHAGIAATPARLPGYRALTAAAGPFPALRPAPGDAGAPGLLLSPATAEVRRRLDAFEGPFAFALAPVTVEGPQGPVRALAYLADEVAVTGRPWVLEEWAATDKPLFLEMAREAAAFGPVPLHARGGLIRRALARLSARRRTIAPVLRTGFGRGDIAEHAVTRRHSGFFVTEEHVFRHRRFDGSMSPPISRETFVTGDTVAVLPWDPRSDRVLLIEQVRAGLLARGEPDPWHLEVVAGFIDRGERPEDAARREAAEEAGLTLGRLHRIGSFYLSPGALTEMMTSFIGEADLSGVAEGVHGVATEHEDIRAFVVPRADAVAALDTGEAGNAPLAFSLMALELHRARLTEAWGG</sequence>
<dbReference type="InterPro" id="IPR000086">
    <property type="entry name" value="NUDIX_hydrolase_dom"/>
</dbReference>
<dbReference type="PROSITE" id="PS51462">
    <property type="entry name" value="NUDIX"/>
    <property type="match status" value="1"/>
</dbReference>
<evidence type="ECO:0000256" key="1">
    <source>
        <dbReference type="ARBA" id="ARBA00001946"/>
    </source>
</evidence>
<keyword evidence="6" id="KW-0378">Hydrolase</keyword>
<dbReference type="GO" id="GO:0005829">
    <property type="term" value="C:cytosol"/>
    <property type="evidence" value="ECO:0007669"/>
    <property type="project" value="TreeGrafter"/>
</dbReference>
<dbReference type="InterPro" id="IPR015797">
    <property type="entry name" value="NUDIX_hydrolase-like_dom_sf"/>
</dbReference>
<dbReference type="EC" id="3.6.1.13" evidence="3"/>
<dbReference type="PROSITE" id="PS00893">
    <property type="entry name" value="NUDIX_BOX"/>
    <property type="match status" value="1"/>
</dbReference>
<feature type="binding site" evidence="13">
    <location>
        <position position="284"/>
    </location>
    <ligand>
        <name>Mg(2+)</name>
        <dbReference type="ChEBI" id="CHEBI:18420"/>
        <label>1</label>
    </ligand>
</feature>
<accession>A0A6L5Z3D6</accession>
<evidence type="ECO:0000256" key="3">
    <source>
        <dbReference type="ARBA" id="ARBA00012453"/>
    </source>
</evidence>
<proteinExistence type="inferred from homology"/>
<dbReference type="GO" id="GO:0047631">
    <property type="term" value="F:ADP-ribose diphosphatase activity"/>
    <property type="evidence" value="ECO:0007669"/>
    <property type="project" value="UniProtKB-EC"/>
</dbReference>
<dbReference type="CDD" id="cd06661">
    <property type="entry name" value="GGCT_like"/>
    <property type="match status" value="1"/>
</dbReference>
<feature type="binding site" evidence="13">
    <location>
        <position position="304"/>
    </location>
    <ligand>
        <name>Mg(2+)</name>
        <dbReference type="ChEBI" id="CHEBI:18420"/>
        <label>1</label>
    </ligand>
</feature>
<evidence type="ECO:0000256" key="5">
    <source>
        <dbReference type="ARBA" id="ARBA00022723"/>
    </source>
</evidence>
<dbReference type="InterPro" id="IPR020084">
    <property type="entry name" value="NUDIX_hydrolase_CS"/>
</dbReference>
<dbReference type="PANTHER" id="PTHR11839">
    <property type="entry name" value="UDP/ADP-SUGAR PYROPHOSPHATASE"/>
    <property type="match status" value="1"/>
</dbReference>
<evidence type="ECO:0000259" key="16">
    <source>
        <dbReference type="PROSITE" id="PS51462"/>
    </source>
</evidence>
<evidence type="ECO:0000313" key="18">
    <source>
        <dbReference type="Proteomes" id="UP000474957"/>
    </source>
</evidence>
<evidence type="ECO:0000256" key="8">
    <source>
        <dbReference type="ARBA" id="ARBA00025164"/>
    </source>
</evidence>
<dbReference type="InterPro" id="IPR013024">
    <property type="entry name" value="GGCT-like"/>
</dbReference>
<name>A0A6L5Z3D6_9RHOB</name>
<evidence type="ECO:0000256" key="11">
    <source>
        <dbReference type="ARBA" id="ARBA00033056"/>
    </source>
</evidence>
<dbReference type="GO" id="GO:0019693">
    <property type="term" value="P:ribose phosphate metabolic process"/>
    <property type="evidence" value="ECO:0007669"/>
    <property type="project" value="TreeGrafter"/>
</dbReference>
<evidence type="ECO:0000256" key="14">
    <source>
        <dbReference type="PIRSR" id="PIRSR604385-3"/>
    </source>
</evidence>
<protein>
    <recommendedName>
        <fullName evidence="4">ADP-ribose pyrophosphatase</fullName>
        <ecNumber evidence="3">3.6.1.13</ecNumber>
    </recommendedName>
    <alternativeName>
        <fullName evidence="9">ADP-ribose diphosphatase</fullName>
    </alternativeName>
    <alternativeName>
        <fullName evidence="11">ADP-ribose phosphohydrolase</fullName>
    </alternativeName>
    <alternativeName>
        <fullName evidence="10">Adenosine diphosphoribose pyrophosphatase</fullName>
    </alternativeName>
</protein>
<feature type="domain" description="Nudix hydrolase" evidence="16">
    <location>
        <begin position="242"/>
        <end position="382"/>
    </location>
</feature>
<dbReference type="InterPro" id="IPR004385">
    <property type="entry name" value="NDP_pyrophosphatase"/>
</dbReference>
<evidence type="ECO:0000256" key="7">
    <source>
        <dbReference type="ARBA" id="ARBA00022842"/>
    </source>
</evidence>
<dbReference type="GO" id="GO:0006753">
    <property type="term" value="P:nucleoside phosphate metabolic process"/>
    <property type="evidence" value="ECO:0007669"/>
    <property type="project" value="TreeGrafter"/>
</dbReference>
<dbReference type="RefSeq" id="WP_154447016.1">
    <property type="nucleotide sequence ID" value="NZ_WIND01000010.1"/>
</dbReference>
<keyword evidence="5 13" id="KW-0479">Metal-binding</keyword>
<evidence type="ECO:0000256" key="2">
    <source>
        <dbReference type="ARBA" id="ARBA00007482"/>
    </source>
</evidence>
<evidence type="ECO:0000256" key="13">
    <source>
        <dbReference type="PIRSR" id="PIRSR604385-2"/>
    </source>
</evidence>
<evidence type="ECO:0000256" key="15">
    <source>
        <dbReference type="SAM" id="MobiDB-lite"/>
    </source>
</evidence>
<dbReference type="AlphaFoldDB" id="A0A6L5Z3D6"/>
<evidence type="ECO:0000256" key="6">
    <source>
        <dbReference type="ARBA" id="ARBA00022801"/>
    </source>
</evidence>
<evidence type="ECO:0000256" key="12">
    <source>
        <dbReference type="ARBA" id="ARBA00049546"/>
    </source>
</evidence>
<comment type="catalytic activity">
    <reaction evidence="12">
        <text>ADP-D-ribose + H2O = D-ribose 5-phosphate + AMP + 2 H(+)</text>
        <dbReference type="Rhea" id="RHEA:10412"/>
        <dbReference type="ChEBI" id="CHEBI:15377"/>
        <dbReference type="ChEBI" id="CHEBI:15378"/>
        <dbReference type="ChEBI" id="CHEBI:57967"/>
        <dbReference type="ChEBI" id="CHEBI:78346"/>
        <dbReference type="ChEBI" id="CHEBI:456215"/>
        <dbReference type="EC" id="3.6.1.13"/>
    </reaction>
</comment>
<dbReference type="PANTHER" id="PTHR11839:SF5">
    <property type="entry name" value="ADP-RIBOSE PYROPHOSPHATASE"/>
    <property type="match status" value="1"/>
</dbReference>
<keyword evidence="18" id="KW-1185">Reference proteome</keyword>
<reference evidence="17 18" key="1">
    <citation type="submission" date="2019-10" db="EMBL/GenBank/DDBJ databases">
        <title>Cognatihalovulum marinum gen. nov. sp. nov., a new member of the family Rhodobacteraceae isolated from deep seawater of the Northwest Indian Ocean.</title>
        <authorList>
            <person name="Ruan C."/>
            <person name="Wang J."/>
            <person name="Zheng X."/>
            <person name="Song L."/>
            <person name="Zhu Y."/>
            <person name="Huang Y."/>
            <person name="Lu Z."/>
            <person name="Du W."/>
            <person name="Huang L."/>
            <person name="Dai X."/>
        </authorList>
    </citation>
    <scope>NUCLEOTIDE SEQUENCE [LARGE SCALE GENOMIC DNA]</scope>
    <source>
        <strain evidence="17 18">2CG4</strain>
    </source>
</reference>
<dbReference type="EMBL" id="WIND01000010">
    <property type="protein sequence ID" value="MSU90522.1"/>
    <property type="molecule type" value="Genomic_DNA"/>
</dbReference>
<dbReference type="SUPFAM" id="SSF110857">
    <property type="entry name" value="Gamma-glutamyl cyclotransferase-like"/>
    <property type="match status" value="1"/>
</dbReference>
<organism evidence="17 18">
    <name type="scientific">Halovulum marinum</name>
    <dbReference type="NCBI Taxonomy" id="2662447"/>
    <lineage>
        <taxon>Bacteria</taxon>
        <taxon>Pseudomonadati</taxon>
        <taxon>Pseudomonadota</taxon>
        <taxon>Alphaproteobacteria</taxon>
        <taxon>Rhodobacterales</taxon>
        <taxon>Paracoccaceae</taxon>
        <taxon>Halovulum</taxon>
    </lineage>
</organism>
<dbReference type="InterPro" id="IPR036568">
    <property type="entry name" value="GGCT-like_sf"/>
</dbReference>
<dbReference type="Gene3D" id="3.10.490.10">
    <property type="entry name" value="Gamma-glutamyl cyclotransferase-like"/>
    <property type="match status" value="1"/>
</dbReference>
<evidence type="ECO:0000256" key="9">
    <source>
        <dbReference type="ARBA" id="ARBA00030162"/>
    </source>
</evidence>
<keyword evidence="7 13" id="KW-0460">Magnesium</keyword>
<comment type="similarity">
    <text evidence="2">Belongs to the Nudix hydrolase family. NudF subfamily.</text>
</comment>
<dbReference type="GO" id="GO:0019144">
    <property type="term" value="F:ADP-sugar diphosphatase activity"/>
    <property type="evidence" value="ECO:0007669"/>
    <property type="project" value="TreeGrafter"/>
</dbReference>
<comment type="caution">
    <text evidence="17">The sequence shown here is derived from an EMBL/GenBank/DDBJ whole genome shotgun (WGS) entry which is preliminary data.</text>
</comment>
<dbReference type="Pfam" id="PF06094">
    <property type="entry name" value="GGACT"/>
    <property type="match status" value="1"/>
</dbReference>
<comment type="cofactor">
    <cofactor evidence="1 13">
        <name>Mg(2+)</name>
        <dbReference type="ChEBI" id="CHEBI:18420"/>
    </cofactor>
</comment>
<evidence type="ECO:0000313" key="17">
    <source>
        <dbReference type="EMBL" id="MSU90522.1"/>
    </source>
</evidence>
<dbReference type="Proteomes" id="UP000474957">
    <property type="component" value="Unassembled WGS sequence"/>
</dbReference>
<dbReference type="SUPFAM" id="SSF55811">
    <property type="entry name" value="Nudix"/>
    <property type="match status" value="1"/>
</dbReference>